<proteinExistence type="predicted"/>
<keyword evidence="1" id="KW-0732">Signal</keyword>
<sequence length="296" mass="32495">MKKLAWLTLVSMIAVLLAACGNDENTEAEADTGGNEDWPETLRFGAADIEGMEQLHTEFEPFRAELEDALDMEVEFFALSNRTTAVTAMEYDQVDLLFAGGAEYVMMDSADENTEPIAALTRPGYLPVIISHEDSGIESIEDMEGASIALSDIGSTSAYIMPMKMFNDAGYDVENDIEAYTLGDTMYEAFLTGETDTLALTALNYEDLVEEEGDIFNVVAEGPALPNDLIVASPHLPEDLVEFLEEKMIENGDVLIDAIVSTGENDKFSESEFINAEDSDYDGLRDAYELLGLDFE</sequence>
<gene>
    <name evidence="2" type="ORF">SAMN05878391_0483</name>
</gene>
<dbReference type="PANTHER" id="PTHR35841:SF1">
    <property type="entry name" value="PHOSPHONATES-BINDING PERIPLASMIC PROTEIN"/>
    <property type="match status" value="1"/>
</dbReference>
<accession>A0A285UB55</accession>
<dbReference type="RefSeq" id="WP_179647074.1">
    <property type="nucleotide sequence ID" value="NZ_OBQF01000001.1"/>
</dbReference>
<dbReference type="PROSITE" id="PS51257">
    <property type="entry name" value="PROKAR_LIPOPROTEIN"/>
    <property type="match status" value="1"/>
</dbReference>
<feature type="chain" id="PRO_5039543930" evidence="1">
    <location>
        <begin position="19"/>
        <end position="296"/>
    </location>
</feature>
<dbReference type="Proteomes" id="UP000219412">
    <property type="component" value="Unassembled WGS sequence"/>
</dbReference>
<evidence type="ECO:0000313" key="3">
    <source>
        <dbReference type="Proteomes" id="UP000219412"/>
    </source>
</evidence>
<dbReference type="EMBL" id="OBQF01000001">
    <property type="protein sequence ID" value="SOC38648.1"/>
    <property type="molecule type" value="Genomic_DNA"/>
</dbReference>
<feature type="signal peptide" evidence="1">
    <location>
        <begin position="1"/>
        <end position="18"/>
    </location>
</feature>
<evidence type="ECO:0000256" key="1">
    <source>
        <dbReference type="SAM" id="SignalP"/>
    </source>
</evidence>
<keyword evidence="3" id="KW-1185">Reference proteome</keyword>
<name>A0A285UB55_9STAP</name>
<organism evidence="2 3">
    <name type="scientific">Salinicoccus kekensis</name>
    <dbReference type="NCBI Taxonomy" id="714307"/>
    <lineage>
        <taxon>Bacteria</taxon>
        <taxon>Bacillati</taxon>
        <taxon>Bacillota</taxon>
        <taxon>Bacilli</taxon>
        <taxon>Bacillales</taxon>
        <taxon>Staphylococcaceae</taxon>
        <taxon>Salinicoccus</taxon>
    </lineage>
</organism>
<reference evidence="3" key="1">
    <citation type="submission" date="2017-08" db="EMBL/GenBank/DDBJ databases">
        <authorList>
            <person name="Varghese N."/>
            <person name="Submissions S."/>
        </authorList>
    </citation>
    <scope>NUCLEOTIDE SEQUENCE [LARGE SCALE GENOMIC DNA]</scope>
    <source>
        <strain evidence="3">DSM 23173</strain>
    </source>
</reference>
<dbReference type="PANTHER" id="PTHR35841">
    <property type="entry name" value="PHOSPHONATES-BINDING PERIPLASMIC PROTEIN"/>
    <property type="match status" value="1"/>
</dbReference>
<dbReference type="Pfam" id="PF12974">
    <property type="entry name" value="Phosphonate-bd"/>
    <property type="match status" value="1"/>
</dbReference>
<protein>
    <submittedName>
        <fullName evidence="2">Phosphonate transport system substrate-binding protein</fullName>
    </submittedName>
</protein>
<dbReference type="AlphaFoldDB" id="A0A285UB55"/>
<dbReference type="SUPFAM" id="SSF53850">
    <property type="entry name" value="Periplasmic binding protein-like II"/>
    <property type="match status" value="1"/>
</dbReference>
<dbReference type="Gene3D" id="3.40.190.10">
    <property type="entry name" value="Periplasmic binding protein-like II"/>
    <property type="match status" value="2"/>
</dbReference>
<evidence type="ECO:0000313" key="2">
    <source>
        <dbReference type="EMBL" id="SOC38648.1"/>
    </source>
</evidence>